<evidence type="ECO:0000313" key="11">
    <source>
        <dbReference type="Proteomes" id="UP001180087"/>
    </source>
</evidence>
<evidence type="ECO:0000256" key="1">
    <source>
        <dbReference type="ARBA" id="ARBA00004236"/>
    </source>
</evidence>
<feature type="transmembrane region" description="Helical" evidence="7">
    <location>
        <begin position="12"/>
        <end position="31"/>
    </location>
</feature>
<feature type="domain" description="Methyl-accepting transducer" evidence="8">
    <location>
        <begin position="282"/>
        <end position="539"/>
    </location>
</feature>
<evidence type="ECO:0000313" key="10">
    <source>
        <dbReference type="EMBL" id="WLV24096.1"/>
    </source>
</evidence>
<dbReference type="SMART" id="SM00304">
    <property type="entry name" value="HAMP"/>
    <property type="match status" value="2"/>
</dbReference>
<sequence length="569" mass="61883">MRQKNMITRKLGFIIMGILLFSIGVIFVSMYKTNYDEIKKSAGVEAYGCANITTALIKPSDIEKIKAGNTETADKVGKDISWTVQHKDIFAGQYIMDTNGKLLAVDDNLLSQGFHPGDQFQISEEDLDHLMTARAPVYSDIYEFGGMKRLTGYAPIFKDHDPDKEIVAISAIDFESNIVGTRTWDMIKGSFLFAIIPILLAGFATIYLIKKTTEPLNPIIQFASRVADGDLTVENLPILRKDEIGQLSGDLNTMVDNLRSIIGGVSANASQVANSAEELSASAEEISVSAEQNLASTQNVRQGSDEQMKIVHDSNNILSTISEKTHTISNKAEELSAASIDTSSKAEEGNRAISESIAQMERINERSGHMTASMNTLSEKSAEISNIITLITNISDQTNLLALNAAIEASRAGENGKGFAVVADEIRKLAEQSSSATKQISGLIHEIQSYTEQTVVESEESMQAVKDGTESIRNAGTSFGAIHEAVGSVSNEISSIHQDIESISIDIGAIVEAMQQIESVSEQNADNTAQVLNESEDQAAAIEEITSLMDRLSHMAEELDKQTQRFKLQ</sequence>
<evidence type="ECO:0000259" key="8">
    <source>
        <dbReference type="PROSITE" id="PS50111"/>
    </source>
</evidence>
<dbReference type="SUPFAM" id="SSF58104">
    <property type="entry name" value="Methyl-accepting chemotaxis protein (MCP) signaling domain"/>
    <property type="match status" value="1"/>
</dbReference>
<evidence type="ECO:0000259" key="9">
    <source>
        <dbReference type="PROSITE" id="PS50885"/>
    </source>
</evidence>
<dbReference type="PROSITE" id="PS50885">
    <property type="entry name" value="HAMP"/>
    <property type="match status" value="1"/>
</dbReference>
<dbReference type="InterPro" id="IPR004089">
    <property type="entry name" value="MCPsignal_dom"/>
</dbReference>
<keyword evidence="3 7" id="KW-0472">Membrane</keyword>
<dbReference type="InterPro" id="IPR003660">
    <property type="entry name" value="HAMP_dom"/>
</dbReference>
<organism evidence="10 11">
    <name type="scientific">Aciduricibacillus chroicocephali</name>
    <dbReference type="NCBI Taxonomy" id="3054939"/>
    <lineage>
        <taxon>Bacteria</taxon>
        <taxon>Bacillati</taxon>
        <taxon>Bacillota</taxon>
        <taxon>Bacilli</taxon>
        <taxon>Bacillales</taxon>
        <taxon>Bacillaceae</taxon>
        <taxon>Aciduricibacillus</taxon>
    </lineage>
</organism>
<evidence type="ECO:0000256" key="6">
    <source>
        <dbReference type="PROSITE-ProRule" id="PRU00284"/>
    </source>
</evidence>
<feature type="transmembrane region" description="Helical" evidence="7">
    <location>
        <begin position="191"/>
        <end position="209"/>
    </location>
</feature>
<dbReference type="PROSITE" id="PS50111">
    <property type="entry name" value="CHEMOTAXIS_TRANSDUC_2"/>
    <property type="match status" value="1"/>
</dbReference>
<dbReference type="Gene3D" id="1.10.287.950">
    <property type="entry name" value="Methyl-accepting chemotaxis protein"/>
    <property type="match status" value="1"/>
</dbReference>
<evidence type="ECO:0000256" key="2">
    <source>
        <dbReference type="ARBA" id="ARBA00022475"/>
    </source>
</evidence>
<gene>
    <name evidence="10" type="ORF">QR721_10670</name>
</gene>
<dbReference type="InterPro" id="IPR004090">
    <property type="entry name" value="Chemotax_Me-accpt_rcpt"/>
</dbReference>
<keyword evidence="11" id="KW-1185">Reference proteome</keyword>
<dbReference type="PANTHER" id="PTHR32089">
    <property type="entry name" value="METHYL-ACCEPTING CHEMOTAXIS PROTEIN MCPB"/>
    <property type="match status" value="1"/>
</dbReference>
<keyword evidence="7" id="KW-0812">Transmembrane</keyword>
<dbReference type="Pfam" id="PF00015">
    <property type="entry name" value="MCPsignal"/>
    <property type="match status" value="1"/>
</dbReference>
<dbReference type="PRINTS" id="PR00260">
    <property type="entry name" value="CHEMTRNSDUCR"/>
</dbReference>
<dbReference type="PANTHER" id="PTHR32089:SF112">
    <property type="entry name" value="LYSOZYME-LIKE PROTEIN-RELATED"/>
    <property type="match status" value="1"/>
</dbReference>
<keyword evidence="2" id="KW-1003">Cell membrane</keyword>
<evidence type="ECO:0000256" key="5">
    <source>
        <dbReference type="ARBA" id="ARBA00029447"/>
    </source>
</evidence>
<dbReference type="Proteomes" id="UP001180087">
    <property type="component" value="Chromosome"/>
</dbReference>
<evidence type="ECO:0000256" key="7">
    <source>
        <dbReference type="SAM" id="Phobius"/>
    </source>
</evidence>
<dbReference type="SMART" id="SM00283">
    <property type="entry name" value="MA"/>
    <property type="match status" value="1"/>
</dbReference>
<feature type="domain" description="HAMP" evidence="9">
    <location>
        <begin position="210"/>
        <end position="263"/>
    </location>
</feature>
<keyword evidence="7" id="KW-1133">Transmembrane helix</keyword>
<protein>
    <submittedName>
        <fullName evidence="10">Methyl-accepting chemotaxis protein</fullName>
    </submittedName>
</protein>
<dbReference type="Gene3D" id="6.10.340.10">
    <property type="match status" value="1"/>
</dbReference>
<name>A0ABY9KTF0_9BACI</name>
<keyword evidence="4 6" id="KW-0807">Transducer</keyword>
<dbReference type="CDD" id="cd11386">
    <property type="entry name" value="MCP_signal"/>
    <property type="match status" value="1"/>
</dbReference>
<evidence type="ECO:0000256" key="4">
    <source>
        <dbReference type="ARBA" id="ARBA00023224"/>
    </source>
</evidence>
<accession>A0ABY9KTF0</accession>
<proteinExistence type="inferred from homology"/>
<reference evidence="10" key="1">
    <citation type="submission" date="2023-06" db="EMBL/GenBank/DDBJ databases">
        <title>A Treasure from Seagulls: Isolation and Description of Aciduricobacillus qingdaonensis gen. nov., sp. nov., a Rare Obligately Uric Acid-utilizing Member in the Family Bacillaceae.</title>
        <authorList>
            <person name="Liu W."/>
            <person name="Wang B."/>
        </authorList>
    </citation>
    <scope>NUCLEOTIDE SEQUENCE</scope>
    <source>
        <strain evidence="10">44XB</strain>
    </source>
</reference>
<dbReference type="CDD" id="cd06225">
    <property type="entry name" value="HAMP"/>
    <property type="match status" value="1"/>
</dbReference>
<comment type="similarity">
    <text evidence="5">Belongs to the methyl-accepting chemotaxis (MCP) protein family.</text>
</comment>
<dbReference type="RefSeq" id="WP_348026781.1">
    <property type="nucleotide sequence ID" value="NZ_CP129113.1"/>
</dbReference>
<dbReference type="Pfam" id="PF00672">
    <property type="entry name" value="HAMP"/>
    <property type="match status" value="1"/>
</dbReference>
<evidence type="ECO:0000256" key="3">
    <source>
        <dbReference type="ARBA" id="ARBA00023136"/>
    </source>
</evidence>
<comment type="subcellular location">
    <subcellularLocation>
        <location evidence="1">Cell membrane</location>
    </subcellularLocation>
</comment>
<dbReference type="EMBL" id="CP129113">
    <property type="protein sequence ID" value="WLV24096.1"/>
    <property type="molecule type" value="Genomic_DNA"/>
</dbReference>